<dbReference type="GO" id="GO:0016757">
    <property type="term" value="F:glycosyltransferase activity"/>
    <property type="evidence" value="ECO:0007669"/>
    <property type="project" value="UniProtKB-KW"/>
</dbReference>
<protein>
    <submittedName>
        <fullName evidence="2">Glycosyltransferase</fullName>
        <ecNumber evidence="2">2.4.-.-</ecNumber>
    </submittedName>
</protein>
<keyword evidence="2" id="KW-0328">Glycosyltransferase</keyword>
<dbReference type="InterPro" id="IPR050834">
    <property type="entry name" value="Glycosyltransf_2"/>
</dbReference>
<dbReference type="EC" id="2.4.-.-" evidence="2"/>
<dbReference type="PANTHER" id="PTHR43685:SF3">
    <property type="entry name" value="SLR2126 PROTEIN"/>
    <property type="match status" value="1"/>
</dbReference>
<dbReference type="SUPFAM" id="SSF53448">
    <property type="entry name" value="Nucleotide-diphospho-sugar transferases"/>
    <property type="match status" value="1"/>
</dbReference>
<dbReference type="EMBL" id="CP120682">
    <property type="protein sequence ID" value="WKN34469.1"/>
    <property type="molecule type" value="Genomic_DNA"/>
</dbReference>
<proteinExistence type="predicted"/>
<reference evidence="2" key="2">
    <citation type="journal article" date="2024" name="Antonie Van Leeuwenhoek">
        <title>Roseihalotalea indica gen. nov., sp. nov., a halophilic Bacteroidetes from mesopelagic Southwest Indian Ocean with higher carbohydrate metabolic potential.</title>
        <authorList>
            <person name="Chen B."/>
            <person name="Zhang M."/>
            <person name="Lin D."/>
            <person name="Ye J."/>
            <person name="Tang K."/>
        </authorList>
    </citation>
    <scope>NUCLEOTIDE SEQUENCE</scope>
    <source>
        <strain evidence="2">TK19036</strain>
    </source>
</reference>
<reference evidence="2" key="1">
    <citation type="journal article" date="2023" name="Comput. Struct. Biotechnol. J.">
        <title>Discovery of a novel marine Bacteroidetes with a rich repertoire of carbohydrate-active enzymes.</title>
        <authorList>
            <person name="Chen B."/>
            <person name="Liu G."/>
            <person name="Chen Q."/>
            <person name="Wang H."/>
            <person name="Liu L."/>
            <person name="Tang K."/>
        </authorList>
    </citation>
    <scope>NUCLEOTIDE SEQUENCE</scope>
    <source>
        <strain evidence="2">TK19036</strain>
    </source>
</reference>
<dbReference type="AlphaFoldDB" id="A0AA49GNS0"/>
<dbReference type="InterPro" id="IPR029044">
    <property type="entry name" value="Nucleotide-diphossugar_trans"/>
</dbReference>
<name>A0AA49GNS0_9BACT</name>
<organism evidence="2">
    <name type="scientific">Roseihalotalea indica</name>
    <dbReference type="NCBI Taxonomy" id="2867963"/>
    <lineage>
        <taxon>Bacteria</taxon>
        <taxon>Pseudomonadati</taxon>
        <taxon>Bacteroidota</taxon>
        <taxon>Cytophagia</taxon>
        <taxon>Cytophagales</taxon>
        <taxon>Catalimonadaceae</taxon>
        <taxon>Roseihalotalea</taxon>
    </lineage>
</organism>
<dbReference type="Pfam" id="PF00535">
    <property type="entry name" value="Glycos_transf_2"/>
    <property type="match status" value="1"/>
</dbReference>
<dbReference type="PANTHER" id="PTHR43685">
    <property type="entry name" value="GLYCOSYLTRANSFERASE"/>
    <property type="match status" value="1"/>
</dbReference>
<evidence type="ECO:0000259" key="1">
    <source>
        <dbReference type="Pfam" id="PF00535"/>
    </source>
</evidence>
<keyword evidence="2" id="KW-0808">Transferase</keyword>
<evidence type="ECO:0000313" key="2">
    <source>
        <dbReference type="EMBL" id="WKN34469.1"/>
    </source>
</evidence>
<dbReference type="Gene3D" id="3.90.550.10">
    <property type="entry name" value="Spore Coat Polysaccharide Biosynthesis Protein SpsA, Chain A"/>
    <property type="match status" value="1"/>
</dbReference>
<dbReference type="InterPro" id="IPR001173">
    <property type="entry name" value="Glyco_trans_2-like"/>
</dbReference>
<accession>A0AA49GNS0</accession>
<gene>
    <name evidence="2" type="ORF">K4G66_19005</name>
</gene>
<sequence>MKNPIEISIVMATYNRYDMLKNQLSCLLNQSFARERYELIIVNDGSTDNTEAYLTSLAEEYPQILYLIQHNRGPAAARNLGVSHAQGDIIAFTDDDCLADPKWLENICKIFQEKAVLAIQGKTISDKQLINPLTHQVVNEHGDTSIPTCNAAYRKAVFEQARGFDEGFPFQNEDADLAWRVREMGKVVFAPEVLMVHPPRQDTFAKNSKKMKHYLSEFMLFHKNPLLYRKYRCTNPWELIYWRVMVKAQVYHFLTRIKFIRRPKIMIQGFILSFYWWADLILKLPSFWKADQMYLKYYASNPPAKKITPHNPLGSLNQTHSQEV</sequence>
<feature type="domain" description="Glycosyltransferase 2-like" evidence="1">
    <location>
        <begin position="8"/>
        <end position="122"/>
    </location>
</feature>